<keyword evidence="3" id="KW-1185">Reference proteome</keyword>
<keyword evidence="1" id="KW-0812">Transmembrane</keyword>
<evidence type="ECO:0000313" key="3">
    <source>
        <dbReference type="Proteomes" id="UP001209713"/>
    </source>
</evidence>
<organism evidence="2 3">
    <name type="scientific">Marinomonas sargassi</name>
    <dbReference type="NCBI Taxonomy" id="2984494"/>
    <lineage>
        <taxon>Bacteria</taxon>
        <taxon>Pseudomonadati</taxon>
        <taxon>Pseudomonadota</taxon>
        <taxon>Gammaproteobacteria</taxon>
        <taxon>Oceanospirillales</taxon>
        <taxon>Oceanospirillaceae</taxon>
        <taxon>Marinomonas</taxon>
    </lineage>
</organism>
<comment type="caution">
    <text evidence="2">The sequence shown here is derived from an EMBL/GenBank/DDBJ whole genome shotgun (WGS) entry which is preliminary data.</text>
</comment>
<keyword evidence="1" id="KW-0472">Membrane</keyword>
<accession>A0ABT2YPT8</accession>
<dbReference type="Proteomes" id="UP001209713">
    <property type="component" value="Unassembled WGS sequence"/>
</dbReference>
<dbReference type="RefSeq" id="WP_263529524.1">
    <property type="nucleotide sequence ID" value="NZ_JAOVZB010000001.1"/>
</dbReference>
<protein>
    <submittedName>
        <fullName evidence="2">Uncharacterized protein</fullName>
    </submittedName>
</protein>
<evidence type="ECO:0000256" key="1">
    <source>
        <dbReference type="SAM" id="Phobius"/>
    </source>
</evidence>
<gene>
    <name evidence="2" type="ORF">OFY17_03235</name>
</gene>
<feature type="transmembrane region" description="Helical" evidence="1">
    <location>
        <begin position="40"/>
        <end position="65"/>
    </location>
</feature>
<evidence type="ECO:0000313" key="2">
    <source>
        <dbReference type="EMBL" id="MCV2401892.1"/>
    </source>
</evidence>
<sequence>MQVEVAVEKGYMTYQQAQPIYGLSTALTWLRKHDKMDWSIMLLIERSGGINSVMILFFTISAGIAEE</sequence>
<dbReference type="EMBL" id="JAOVZB010000001">
    <property type="protein sequence ID" value="MCV2401892.1"/>
    <property type="molecule type" value="Genomic_DNA"/>
</dbReference>
<name>A0ABT2YPT8_9GAMM</name>
<reference evidence="2 3" key="1">
    <citation type="submission" date="2022-10" db="EMBL/GenBank/DDBJ databases">
        <title>Marinomonas transparenta sp. nov. and Marinomonas sargassi sp. nov., isolated from marine alga (Sargassum natans (L.) Gaillon).</title>
        <authorList>
            <person name="Wang Y."/>
        </authorList>
    </citation>
    <scope>NUCLEOTIDE SEQUENCE [LARGE SCALE GENOMIC DNA]</scope>
    <source>
        <strain evidence="2 3">C2222</strain>
    </source>
</reference>
<keyword evidence="1" id="KW-1133">Transmembrane helix</keyword>
<proteinExistence type="predicted"/>